<dbReference type="EMBL" id="GBXM01091177">
    <property type="protein sequence ID" value="JAH17400.1"/>
    <property type="molecule type" value="Transcribed_RNA"/>
</dbReference>
<organism evidence="1">
    <name type="scientific">Anguilla anguilla</name>
    <name type="common">European freshwater eel</name>
    <name type="synonym">Muraena anguilla</name>
    <dbReference type="NCBI Taxonomy" id="7936"/>
    <lineage>
        <taxon>Eukaryota</taxon>
        <taxon>Metazoa</taxon>
        <taxon>Chordata</taxon>
        <taxon>Craniata</taxon>
        <taxon>Vertebrata</taxon>
        <taxon>Euteleostomi</taxon>
        <taxon>Actinopterygii</taxon>
        <taxon>Neopterygii</taxon>
        <taxon>Teleostei</taxon>
        <taxon>Anguilliformes</taxon>
        <taxon>Anguillidae</taxon>
        <taxon>Anguilla</taxon>
    </lineage>
</organism>
<reference evidence="1" key="2">
    <citation type="journal article" date="2015" name="Fish Shellfish Immunol.">
        <title>Early steps in the European eel (Anguilla anguilla)-Vibrio vulnificus interaction in the gills: Role of the RtxA13 toxin.</title>
        <authorList>
            <person name="Callol A."/>
            <person name="Pajuelo D."/>
            <person name="Ebbesson L."/>
            <person name="Teles M."/>
            <person name="MacKenzie S."/>
            <person name="Amaro C."/>
        </authorList>
    </citation>
    <scope>NUCLEOTIDE SEQUENCE</scope>
</reference>
<dbReference type="AlphaFoldDB" id="A0A0E9QM95"/>
<proteinExistence type="predicted"/>
<name>A0A0E9QM95_ANGAN</name>
<sequence length="27" mass="2855">MECSSLCLLPSSALNNITPCNLPSPLH</sequence>
<reference evidence="1" key="1">
    <citation type="submission" date="2014-11" db="EMBL/GenBank/DDBJ databases">
        <authorList>
            <person name="Amaro Gonzalez C."/>
        </authorList>
    </citation>
    <scope>NUCLEOTIDE SEQUENCE</scope>
</reference>
<evidence type="ECO:0000313" key="1">
    <source>
        <dbReference type="EMBL" id="JAH17400.1"/>
    </source>
</evidence>
<accession>A0A0E9QM95</accession>
<protein>
    <submittedName>
        <fullName evidence="1">Uncharacterized protein</fullName>
    </submittedName>
</protein>